<dbReference type="AlphaFoldDB" id="A0A2P5CB69"/>
<comment type="subcellular location">
    <subcellularLocation>
        <location evidence="1">Membrane</location>
        <topology evidence="1">Single-pass type I membrane protein</topology>
    </subcellularLocation>
</comment>
<dbReference type="Pfam" id="PF00560">
    <property type="entry name" value="LRR_1"/>
    <property type="match status" value="2"/>
</dbReference>
<name>A0A2P5CB69_TREOI</name>
<sequence length="278" mass="30371">MMRIISRDSSSALVFTFYVVCSFGLASLTLAQTPLNQTQPTTHPSEVRALNSVFDQWNIKANTQQWNISGEPCSGAAVQDSASLEDATFNPFIKCDCSFNNGFLCHITQLKVYALDVTGPIPEELWTLTFLFNLNLAQNYLTGSISPSIGNLTRMQYLSFGINALSGKIPREVGHLTELISFSFGANNFSGPLPSELGNLSKLQQLYIDSSGVSGEIPSTFANLRSLNTLWASDVEFTGRIPDFIGNWSNLTTLRLQGNSFEGPIPSSFANLTSLTEL</sequence>
<evidence type="ECO:0000256" key="1">
    <source>
        <dbReference type="ARBA" id="ARBA00004479"/>
    </source>
</evidence>
<dbReference type="FunFam" id="3.80.10.10:FF:000497">
    <property type="entry name" value="Leucine-rich repeat transmembrane protein kinase"/>
    <property type="match status" value="1"/>
</dbReference>
<protein>
    <submittedName>
        <fullName evidence="2">LRR domain containing protein</fullName>
    </submittedName>
</protein>
<accession>A0A2P5CB69</accession>
<evidence type="ECO:0000313" key="2">
    <source>
        <dbReference type="EMBL" id="PON58299.1"/>
    </source>
</evidence>
<dbReference type="EMBL" id="JXTC01000388">
    <property type="protein sequence ID" value="PON58299.1"/>
    <property type="molecule type" value="Genomic_DNA"/>
</dbReference>
<comment type="caution">
    <text evidence="2">The sequence shown here is derived from an EMBL/GenBank/DDBJ whole genome shotgun (WGS) entry which is preliminary data.</text>
</comment>
<dbReference type="Gene3D" id="3.80.10.10">
    <property type="entry name" value="Ribonuclease Inhibitor"/>
    <property type="match status" value="1"/>
</dbReference>
<dbReference type="STRING" id="63057.A0A2P5CB69"/>
<dbReference type="InParanoid" id="A0A2P5CB69"/>
<dbReference type="PANTHER" id="PTHR48006:SF62">
    <property type="entry name" value="LEUCINE-RICH REPEAT TRANSMEMBRANE PROTEIN KINASE"/>
    <property type="match status" value="1"/>
</dbReference>
<proteinExistence type="predicted"/>
<reference evidence="3" key="1">
    <citation type="submission" date="2016-06" db="EMBL/GenBank/DDBJ databases">
        <title>Parallel loss of symbiosis genes in relatives of nitrogen-fixing non-legume Parasponia.</title>
        <authorList>
            <person name="Van Velzen R."/>
            <person name="Holmer R."/>
            <person name="Bu F."/>
            <person name="Rutten L."/>
            <person name="Van Zeijl A."/>
            <person name="Liu W."/>
            <person name="Santuari L."/>
            <person name="Cao Q."/>
            <person name="Sharma T."/>
            <person name="Shen D."/>
            <person name="Roswanjaya Y."/>
            <person name="Wardhani T."/>
            <person name="Kalhor M.S."/>
            <person name="Jansen J."/>
            <person name="Van den Hoogen J."/>
            <person name="Gungor B."/>
            <person name="Hartog M."/>
            <person name="Hontelez J."/>
            <person name="Verver J."/>
            <person name="Yang W.-C."/>
            <person name="Schijlen E."/>
            <person name="Repin R."/>
            <person name="Schilthuizen M."/>
            <person name="Schranz E."/>
            <person name="Heidstra R."/>
            <person name="Miyata K."/>
            <person name="Fedorova E."/>
            <person name="Kohlen W."/>
            <person name="Bisseling T."/>
            <person name="Smit S."/>
            <person name="Geurts R."/>
        </authorList>
    </citation>
    <scope>NUCLEOTIDE SEQUENCE [LARGE SCALE GENOMIC DNA]</scope>
    <source>
        <strain evidence="3">cv. RG33-2</strain>
    </source>
</reference>
<gene>
    <name evidence="2" type="ORF">TorRG33x02_291710</name>
</gene>
<evidence type="ECO:0000313" key="3">
    <source>
        <dbReference type="Proteomes" id="UP000237000"/>
    </source>
</evidence>
<dbReference type="SUPFAM" id="SSF52058">
    <property type="entry name" value="L domain-like"/>
    <property type="match status" value="1"/>
</dbReference>
<dbReference type="PANTHER" id="PTHR48006">
    <property type="entry name" value="LEUCINE-RICH REPEAT-CONTAINING PROTEIN DDB_G0281931-RELATED"/>
    <property type="match status" value="1"/>
</dbReference>
<dbReference type="GO" id="GO:0005886">
    <property type="term" value="C:plasma membrane"/>
    <property type="evidence" value="ECO:0007669"/>
    <property type="project" value="TreeGrafter"/>
</dbReference>
<dbReference type="OrthoDB" id="676979at2759"/>
<dbReference type="InterPro" id="IPR001611">
    <property type="entry name" value="Leu-rich_rpt"/>
</dbReference>
<keyword evidence="3" id="KW-1185">Reference proteome</keyword>
<dbReference type="InterPro" id="IPR051824">
    <property type="entry name" value="LRR_Rcpt-Like_S/T_Kinase"/>
</dbReference>
<dbReference type="InterPro" id="IPR032675">
    <property type="entry name" value="LRR_dom_sf"/>
</dbReference>
<dbReference type="Proteomes" id="UP000237000">
    <property type="component" value="Unassembled WGS sequence"/>
</dbReference>
<organism evidence="2 3">
    <name type="scientific">Trema orientale</name>
    <name type="common">Charcoal tree</name>
    <name type="synonym">Celtis orientalis</name>
    <dbReference type="NCBI Taxonomy" id="63057"/>
    <lineage>
        <taxon>Eukaryota</taxon>
        <taxon>Viridiplantae</taxon>
        <taxon>Streptophyta</taxon>
        <taxon>Embryophyta</taxon>
        <taxon>Tracheophyta</taxon>
        <taxon>Spermatophyta</taxon>
        <taxon>Magnoliopsida</taxon>
        <taxon>eudicotyledons</taxon>
        <taxon>Gunneridae</taxon>
        <taxon>Pentapetalae</taxon>
        <taxon>rosids</taxon>
        <taxon>fabids</taxon>
        <taxon>Rosales</taxon>
        <taxon>Cannabaceae</taxon>
        <taxon>Trema</taxon>
    </lineage>
</organism>